<dbReference type="EMBL" id="JAQQDW010000153">
    <property type="protein sequence ID" value="MFM0108963.1"/>
    <property type="molecule type" value="Genomic_DNA"/>
</dbReference>
<accession>A0ACC7NN12</accession>
<protein>
    <submittedName>
        <fullName evidence="1">TIGR01841 family phasin</fullName>
    </submittedName>
</protein>
<keyword evidence="2" id="KW-1185">Reference proteome</keyword>
<evidence type="ECO:0000313" key="2">
    <source>
        <dbReference type="Proteomes" id="UP001629235"/>
    </source>
</evidence>
<proteinExistence type="predicted"/>
<gene>
    <name evidence="1" type="primary">phaP</name>
    <name evidence="1" type="ORF">PQR01_37650</name>
</gene>
<comment type="caution">
    <text evidence="1">The sequence shown here is derived from an EMBL/GenBank/DDBJ whole genome shotgun (WGS) entry which is preliminary data.</text>
</comment>
<name>A0ACC7NN12_9BURK</name>
<organism evidence="1 2">
    <name type="scientific">Paraburkholderia rhynchosiae</name>
    <dbReference type="NCBI Taxonomy" id="487049"/>
    <lineage>
        <taxon>Bacteria</taxon>
        <taxon>Pseudomonadati</taxon>
        <taxon>Pseudomonadota</taxon>
        <taxon>Betaproteobacteria</taxon>
        <taxon>Burkholderiales</taxon>
        <taxon>Burkholderiaceae</taxon>
        <taxon>Paraburkholderia</taxon>
    </lineage>
</organism>
<evidence type="ECO:0000313" key="1">
    <source>
        <dbReference type="EMBL" id="MFM0108963.1"/>
    </source>
</evidence>
<sequence length="175" mass="18907">MIAQVPEQFVAAQKAGVDALFGFLNAAYPGVEKLVDLNVQAAKASLAENHVVLSEAVSTNDPQALLELQRRQTALVNEKAQAYWRHVNEIVTETRSELLAQSQKQVSAYVRESQALADNLGKNTPMQSGTFAAFWSKSFEAMRDAGAAFQQQAMGAAQEAVEVVDRAGKVVTARA</sequence>
<reference evidence="1 2" key="1">
    <citation type="journal article" date="2024" name="Chem. Sci.">
        <title>Discovery of megapolipeptins by genome mining of a Burkholderiales bacteria collection.</title>
        <authorList>
            <person name="Paulo B.S."/>
            <person name="Recchia M.J.J."/>
            <person name="Lee S."/>
            <person name="Fergusson C.H."/>
            <person name="Romanowski S.B."/>
            <person name="Hernandez A."/>
            <person name="Krull N."/>
            <person name="Liu D.Y."/>
            <person name="Cavanagh H."/>
            <person name="Bos A."/>
            <person name="Gray C.A."/>
            <person name="Murphy B.T."/>
            <person name="Linington R.G."/>
            <person name="Eustaquio A.S."/>
        </authorList>
    </citation>
    <scope>NUCLEOTIDE SEQUENCE [LARGE SCALE GENOMIC DNA]</scope>
    <source>
        <strain evidence="1 2">RL18-126-BIB-B</strain>
    </source>
</reference>
<dbReference type="Proteomes" id="UP001629235">
    <property type="component" value="Unassembled WGS sequence"/>
</dbReference>